<dbReference type="PANTHER" id="PTHR23236:SF11">
    <property type="entry name" value="EUKARYOTIC TRANSLATION INITIATION FACTOR 4H"/>
    <property type="match status" value="1"/>
</dbReference>
<dbReference type="GO" id="GO:0003723">
    <property type="term" value="F:RNA binding"/>
    <property type="evidence" value="ECO:0007669"/>
    <property type="project" value="UniProtKB-UniRule"/>
</dbReference>
<gene>
    <name evidence="5" type="ORF">SEV965_LOCUS20794</name>
</gene>
<evidence type="ECO:0000256" key="1">
    <source>
        <dbReference type="ARBA" id="ARBA00022884"/>
    </source>
</evidence>
<evidence type="ECO:0000259" key="4">
    <source>
        <dbReference type="PROSITE" id="PS50102"/>
    </source>
</evidence>
<dbReference type="AlphaFoldDB" id="A0A814W6M8"/>
<dbReference type="InterPro" id="IPR000504">
    <property type="entry name" value="RRM_dom"/>
</dbReference>
<feature type="non-terminal residue" evidence="5">
    <location>
        <position position="1"/>
    </location>
</feature>
<dbReference type="InterPro" id="IPR012677">
    <property type="entry name" value="Nucleotide-bd_a/b_plait_sf"/>
</dbReference>
<dbReference type="SMART" id="SM00360">
    <property type="entry name" value="RRM"/>
    <property type="match status" value="1"/>
</dbReference>
<name>A0A814W6M8_9BILA</name>
<keyword evidence="1 2" id="KW-0694">RNA-binding</keyword>
<evidence type="ECO:0000256" key="3">
    <source>
        <dbReference type="SAM" id="MobiDB-lite"/>
    </source>
</evidence>
<protein>
    <recommendedName>
        <fullName evidence="4">RRM domain-containing protein</fullName>
    </recommendedName>
</protein>
<evidence type="ECO:0000256" key="2">
    <source>
        <dbReference type="PROSITE-ProRule" id="PRU00176"/>
    </source>
</evidence>
<sequence length="129" mass="14585">MPSRDSKRNQYGNYNNYGYANGRNGGTSRNHVIPSEPPFTAYIGNAPDSMVQGDFENHLFVGLKVKQVRLVRDRLTDRFRGFAYVDFEDEGSLRRAIELDGTCINDRPIRIDVAARPLGATKSEGFRNK</sequence>
<dbReference type="Gene3D" id="3.30.70.330">
    <property type="match status" value="1"/>
</dbReference>
<accession>A0A814W6M8</accession>
<feature type="domain" description="RRM" evidence="4">
    <location>
        <begin position="39"/>
        <end position="116"/>
    </location>
</feature>
<comment type="caution">
    <text evidence="5">The sequence shown here is derived from an EMBL/GenBank/DDBJ whole genome shotgun (WGS) entry which is preliminary data.</text>
</comment>
<dbReference type="InterPro" id="IPR035979">
    <property type="entry name" value="RBD_domain_sf"/>
</dbReference>
<dbReference type="Proteomes" id="UP000663889">
    <property type="component" value="Unassembled WGS sequence"/>
</dbReference>
<reference evidence="5" key="1">
    <citation type="submission" date="2021-02" db="EMBL/GenBank/DDBJ databases">
        <authorList>
            <person name="Nowell W R."/>
        </authorList>
    </citation>
    <scope>NUCLEOTIDE SEQUENCE</scope>
</reference>
<dbReference type="SUPFAM" id="SSF54928">
    <property type="entry name" value="RNA-binding domain, RBD"/>
    <property type="match status" value="1"/>
</dbReference>
<proteinExistence type="predicted"/>
<feature type="region of interest" description="Disordered" evidence="3">
    <location>
        <begin position="1"/>
        <end position="33"/>
    </location>
</feature>
<feature type="compositionally biased region" description="Low complexity" evidence="3">
    <location>
        <begin position="11"/>
        <end position="22"/>
    </location>
</feature>
<organism evidence="5 6">
    <name type="scientific">Rotaria sordida</name>
    <dbReference type="NCBI Taxonomy" id="392033"/>
    <lineage>
        <taxon>Eukaryota</taxon>
        <taxon>Metazoa</taxon>
        <taxon>Spiralia</taxon>
        <taxon>Gnathifera</taxon>
        <taxon>Rotifera</taxon>
        <taxon>Eurotatoria</taxon>
        <taxon>Bdelloidea</taxon>
        <taxon>Philodinida</taxon>
        <taxon>Philodinidae</taxon>
        <taxon>Rotaria</taxon>
    </lineage>
</organism>
<dbReference type="PANTHER" id="PTHR23236">
    <property type="entry name" value="EUKARYOTIC TRANSLATION INITIATION FACTOR 4B/4H"/>
    <property type="match status" value="1"/>
</dbReference>
<dbReference type="Pfam" id="PF00076">
    <property type="entry name" value="RRM_1"/>
    <property type="match status" value="1"/>
</dbReference>
<evidence type="ECO:0000313" key="5">
    <source>
        <dbReference type="EMBL" id="CAF1194637.1"/>
    </source>
</evidence>
<dbReference type="PROSITE" id="PS50102">
    <property type="entry name" value="RRM"/>
    <property type="match status" value="1"/>
</dbReference>
<evidence type="ECO:0000313" key="6">
    <source>
        <dbReference type="Proteomes" id="UP000663889"/>
    </source>
</evidence>
<dbReference type="EMBL" id="CAJNOU010001374">
    <property type="protein sequence ID" value="CAF1194637.1"/>
    <property type="molecule type" value="Genomic_DNA"/>
</dbReference>